<sequence length="111" mass="11309">MSPVRDVAGEPTPGWVWRDTVASVLVAVVVLLLVPDLTRPGLPFVPGPRGIAVIALVAGITAFVVDARVATVGRLRAGLLGAVGIIAVAFALSTIDSGSPGHSRCALPRSH</sequence>
<dbReference type="RefSeq" id="WP_169411006.1">
    <property type="nucleotide sequence ID" value="NZ_JAAXKZ010000014.1"/>
</dbReference>
<keyword evidence="1" id="KW-1133">Transmembrane helix</keyword>
<reference evidence="2 3" key="1">
    <citation type="submission" date="2020-04" db="EMBL/GenBank/DDBJ databases">
        <authorList>
            <person name="Klaysubun C."/>
            <person name="Duangmal K."/>
            <person name="Lipun K."/>
        </authorList>
    </citation>
    <scope>NUCLEOTIDE SEQUENCE [LARGE SCALE GENOMIC DNA]</scope>
    <source>
        <strain evidence="2 3">DSM 45300</strain>
    </source>
</reference>
<dbReference type="AlphaFoldDB" id="A0A848DF11"/>
<accession>A0A848DF11</accession>
<dbReference type="EMBL" id="JAAXKZ010000014">
    <property type="protein sequence ID" value="NMH91197.1"/>
    <property type="molecule type" value="Genomic_DNA"/>
</dbReference>
<dbReference type="Proteomes" id="UP000586918">
    <property type="component" value="Unassembled WGS sequence"/>
</dbReference>
<feature type="transmembrane region" description="Helical" evidence="1">
    <location>
        <begin position="50"/>
        <end position="69"/>
    </location>
</feature>
<comment type="caution">
    <text evidence="2">The sequence shown here is derived from an EMBL/GenBank/DDBJ whole genome shotgun (WGS) entry which is preliminary data.</text>
</comment>
<evidence type="ECO:0000256" key="1">
    <source>
        <dbReference type="SAM" id="Phobius"/>
    </source>
</evidence>
<keyword evidence="1" id="KW-0472">Membrane</keyword>
<name>A0A848DF11_9PSEU</name>
<feature type="transmembrane region" description="Helical" evidence="1">
    <location>
        <begin position="75"/>
        <end position="95"/>
    </location>
</feature>
<protein>
    <submittedName>
        <fullName evidence="2">Uncharacterized protein</fullName>
    </submittedName>
</protein>
<evidence type="ECO:0000313" key="2">
    <source>
        <dbReference type="EMBL" id="NMH91197.1"/>
    </source>
</evidence>
<keyword evidence="1" id="KW-0812">Transmembrane</keyword>
<organism evidence="2 3">
    <name type="scientific">Pseudonocardia bannensis</name>
    <dbReference type="NCBI Taxonomy" id="630973"/>
    <lineage>
        <taxon>Bacteria</taxon>
        <taxon>Bacillati</taxon>
        <taxon>Actinomycetota</taxon>
        <taxon>Actinomycetes</taxon>
        <taxon>Pseudonocardiales</taxon>
        <taxon>Pseudonocardiaceae</taxon>
        <taxon>Pseudonocardia</taxon>
    </lineage>
</organism>
<keyword evidence="3" id="KW-1185">Reference proteome</keyword>
<evidence type="ECO:0000313" key="3">
    <source>
        <dbReference type="Proteomes" id="UP000586918"/>
    </source>
</evidence>
<gene>
    <name evidence="2" type="ORF">HF519_06240</name>
</gene>
<proteinExistence type="predicted"/>
<feature type="transmembrane region" description="Helical" evidence="1">
    <location>
        <begin position="20"/>
        <end position="38"/>
    </location>
</feature>